<evidence type="ECO:0000259" key="2">
    <source>
        <dbReference type="Pfam" id="PF00144"/>
    </source>
</evidence>
<evidence type="ECO:0000313" key="4">
    <source>
        <dbReference type="Proteomes" id="UP000825933"/>
    </source>
</evidence>
<evidence type="ECO:0000256" key="1">
    <source>
        <dbReference type="SAM" id="MobiDB-lite"/>
    </source>
</evidence>
<proteinExistence type="predicted"/>
<sequence length="201" mass="21594">MDNKVLGGLILVCVLVVVVAGVIIYNSQPSTFGVNNTAINTGNMNNTNNNILPSNRPLSLLTGLLILKLSSGQSSSSNFLPSPSPKPIPNPTPKPTPTPMDNIIHLFDAYVKSTYPQTGIPGLAMVIVQNDKIIYMNCLGVRDVSTGALVNTHTLFQLASDTKAITSTNIAQMVDMGILSWNDTITQPYLNYLKIIIPSKI</sequence>
<dbReference type="SUPFAM" id="SSF56601">
    <property type="entry name" value="beta-lactamase/transpeptidase-like"/>
    <property type="match status" value="1"/>
</dbReference>
<comment type="caution">
    <text evidence="3">The sequence shown here is derived from an EMBL/GenBank/DDBJ whole genome shotgun (WGS) entry which is preliminary data.</text>
</comment>
<feature type="compositionally biased region" description="Pro residues" evidence="1">
    <location>
        <begin position="82"/>
        <end position="97"/>
    </location>
</feature>
<dbReference type="Proteomes" id="UP000825933">
    <property type="component" value="Unassembled WGS sequence"/>
</dbReference>
<dbReference type="PANTHER" id="PTHR46825">
    <property type="entry name" value="D-ALANYL-D-ALANINE-CARBOXYPEPTIDASE/ENDOPEPTIDASE AMPH"/>
    <property type="match status" value="1"/>
</dbReference>
<dbReference type="InterPro" id="IPR001466">
    <property type="entry name" value="Beta-lactam-related"/>
</dbReference>
<evidence type="ECO:0000313" key="3">
    <source>
        <dbReference type="EMBL" id="MBZ2166836.1"/>
    </source>
</evidence>
<dbReference type="EMBL" id="JAIOUQ010000016">
    <property type="protein sequence ID" value="MBZ2166836.1"/>
    <property type="molecule type" value="Genomic_DNA"/>
</dbReference>
<gene>
    <name evidence="3" type="ORF">K8N75_12400</name>
</gene>
<reference evidence="4" key="1">
    <citation type="journal article" date="2022" name="Microbiol. Resour. Announc.">
        <title>Draft Genome Sequence of a Methanogenic Archaeon from West Spitsbergen Permafrost.</title>
        <authorList>
            <person name="Trubitsyn V."/>
            <person name="Rivkina E."/>
            <person name="Shcherbakova V."/>
        </authorList>
    </citation>
    <scope>NUCLEOTIDE SEQUENCE [LARGE SCALE GENOMIC DNA]</scope>
    <source>
        <strain evidence="4">VT</strain>
    </source>
</reference>
<dbReference type="AlphaFoldDB" id="A0A8T5UY28"/>
<dbReference type="Pfam" id="PF00144">
    <property type="entry name" value="Beta-lactamase"/>
    <property type="match status" value="1"/>
</dbReference>
<name>A0A8T5UY28_9EURY</name>
<dbReference type="InterPro" id="IPR050491">
    <property type="entry name" value="AmpC-like"/>
</dbReference>
<protein>
    <submittedName>
        <fullName evidence="3">Beta-lactamase family protein</fullName>
    </submittedName>
</protein>
<feature type="region of interest" description="Disordered" evidence="1">
    <location>
        <begin position="73"/>
        <end position="97"/>
    </location>
</feature>
<organism evidence="3 4">
    <name type="scientific">Methanobacterium spitsbergense</name>
    <dbReference type="NCBI Taxonomy" id="2874285"/>
    <lineage>
        <taxon>Archaea</taxon>
        <taxon>Methanobacteriati</taxon>
        <taxon>Methanobacteriota</taxon>
        <taxon>Methanomada group</taxon>
        <taxon>Methanobacteria</taxon>
        <taxon>Methanobacteriales</taxon>
        <taxon>Methanobacteriaceae</taxon>
        <taxon>Methanobacterium</taxon>
    </lineage>
</organism>
<feature type="domain" description="Beta-lactamase-related" evidence="2">
    <location>
        <begin position="107"/>
        <end position="187"/>
    </location>
</feature>
<dbReference type="Gene3D" id="3.40.710.10">
    <property type="entry name" value="DD-peptidase/beta-lactamase superfamily"/>
    <property type="match status" value="1"/>
</dbReference>
<dbReference type="InterPro" id="IPR012338">
    <property type="entry name" value="Beta-lactam/transpept-like"/>
</dbReference>
<dbReference type="RefSeq" id="WP_223792382.1">
    <property type="nucleotide sequence ID" value="NZ_JAIOUQ010000016.1"/>
</dbReference>
<keyword evidence="4" id="KW-1185">Reference proteome</keyword>
<dbReference type="PANTHER" id="PTHR46825:SF15">
    <property type="entry name" value="BETA-LACTAMASE-RELATED DOMAIN-CONTAINING PROTEIN"/>
    <property type="match status" value="1"/>
</dbReference>
<accession>A0A8T5UY28</accession>